<evidence type="ECO:0000259" key="1">
    <source>
        <dbReference type="Pfam" id="PF13966"/>
    </source>
</evidence>
<gene>
    <name evidence="2" type="ORF">CTI12_AA184010</name>
</gene>
<comment type="caution">
    <text evidence="2">The sequence shown here is derived from an EMBL/GenBank/DDBJ whole genome shotgun (WGS) entry which is preliminary data.</text>
</comment>
<protein>
    <recommendedName>
        <fullName evidence="1">Reverse transcriptase zinc-binding domain-containing protein</fullName>
    </recommendedName>
</protein>
<feature type="domain" description="Reverse transcriptase zinc-binding" evidence="1">
    <location>
        <begin position="3"/>
        <end position="66"/>
    </location>
</feature>
<keyword evidence="3" id="KW-1185">Reference proteome</keyword>
<dbReference type="EMBL" id="PKPP01001537">
    <property type="protein sequence ID" value="PWA81896.1"/>
    <property type="molecule type" value="Genomic_DNA"/>
</dbReference>
<dbReference type="Pfam" id="PF13966">
    <property type="entry name" value="zf-RVT"/>
    <property type="match status" value="1"/>
</dbReference>
<reference evidence="2 3" key="1">
    <citation type="journal article" date="2018" name="Mol. Plant">
        <title>The genome of Artemisia annua provides insight into the evolution of Asteraceae family and artemisinin biosynthesis.</title>
        <authorList>
            <person name="Shen Q."/>
            <person name="Zhang L."/>
            <person name="Liao Z."/>
            <person name="Wang S."/>
            <person name="Yan T."/>
            <person name="Shi P."/>
            <person name="Liu M."/>
            <person name="Fu X."/>
            <person name="Pan Q."/>
            <person name="Wang Y."/>
            <person name="Lv Z."/>
            <person name="Lu X."/>
            <person name="Zhang F."/>
            <person name="Jiang W."/>
            <person name="Ma Y."/>
            <person name="Chen M."/>
            <person name="Hao X."/>
            <person name="Li L."/>
            <person name="Tang Y."/>
            <person name="Lv G."/>
            <person name="Zhou Y."/>
            <person name="Sun X."/>
            <person name="Brodelius P.E."/>
            <person name="Rose J.K.C."/>
            <person name="Tang K."/>
        </authorList>
    </citation>
    <scope>NUCLEOTIDE SEQUENCE [LARGE SCALE GENOMIC DNA]</scope>
    <source>
        <strain evidence="3">cv. Huhao1</strain>
        <tissue evidence="2">Leaf</tissue>
    </source>
</reference>
<proteinExistence type="predicted"/>
<dbReference type="InterPro" id="IPR026960">
    <property type="entry name" value="RVT-Znf"/>
</dbReference>
<evidence type="ECO:0000313" key="2">
    <source>
        <dbReference type="EMBL" id="PWA81896.1"/>
    </source>
</evidence>
<dbReference type="Proteomes" id="UP000245207">
    <property type="component" value="Unassembled WGS sequence"/>
</dbReference>
<sequence>MATRWFNATIIKVNILAWRVQFNKLPTQLNLSLRGVEIPSILCPLCSVSVEIASHLFFSCSLARQVISKVLCWWELDDHDIVSYDEWLSWLKRIRMPKGLK</sequence>
<evidence type="ECO:0000313" key="3">
    <source>
        <dbReference type="Proteomes" id="UP000245207"/>
    </source>
</evidence>
<name>A0A2U1P809_ARTAN</name>
<dbReference type="AlphaFoldDB" id="A0A2U1P809"/>
<organism evidence="2 3">
    <name type="scientific">Artemisia annua</name>
    <name type="common">Sweet wormwood</name>
    <dbReference type="NCBI Taxonomy" id="35608"/>
    <lineage>
        <taxon>Eukaryota</taxon>
        <taxon>Viridiplantae</taxon>
        <taxon>Streptophyta</taxon>
        <taxon>Embryophyta</taxon>
        <taxon>Tracheophyta</taxon>
        <taxon>Spermatophyta</taxon>
        <taxon>Magnoliopsida</taxon>
        <taxon>eudicotyledons</taxon>
        <taxon>Gunneridae</taxon>
        <taxon>Pentapetalae</taxon>
        <taxon>asterids</taxon>
        <taxon>campanulids</taxon>
        <taxon>Asterales</taxon>
        <taxon>Asteraceae</taxon>
        <taxon>Asteroideae</taxon>
        <taxon>Anthemideae</taxon>
        <taxon>Artemisiinae</taxon>
        <taxon>Artemisia</taxon>
    </lineage>
</organism>
<accession>A0A2U1P809</accession>